<gene>
    <name evidence="1" type="ORF">WKV44_05500</name>
</gene>
<dbReference type="Pfam" id="PF10719">
    <property type="entry name" value="ComFB"/>
    <property type="match status" value="1"/>
</dbReference>
<dbReference type="EMBL" id="JBCHKQ010000002">
    <property type="protein sequence ID" value="MEM5947990.1"/>
    <property type="molecule type" value="Genomic_DNA"/>
</dbReference>
<keyword evidence="2" id="KW-1185">Reference proteome</keyword>
<organism evidence="1 2">
    <name type="scientific">Rarispira pelagica</name>
    <dbReference type="NCBI Taxonomy" id="3141764"/>
    <lineage>
        <taxon>Bacteria</taxon>
        <taxon>Pseudomonadati</taxon>
        <taxon>Spirochaetota</taxon>
        <taxon>Spirochaetia</taxon>
        <taxon>Winmispirales</taxon>
        <taxon>Winmispiraceae</taxon>
        <taxon>Rarispira</taxon>
    </lineage>
</organism>
<dbReference type="RefSeq" id="WP_420069436.1">
    <property type="nucleotide sequence ID" value="NZ_JBCHKQ010000002.1"/>
</dbReference>
<proteinExistence type="predicted"/>
<evidence type="ECO:0000313" key="1">
    <source>
        <dbReference type="EMBL" id="MEM5947990.1"/>
    </source>
</evidence>
<dbReference type="InterPro" id="IPR019657">
    <property type="entry name" value="ComFB"/>
</dbReference>
<comment type="caution">
    <text evidence="1">The sequence shown here is derived from an EMBL/GenBank/DDBJ whole genome shotgun (WGS) entry which is preliminary data.</text>
</comment>
<dbReference type="Proteomes" id="UP001466331">
    <property type="component" value="Unassembled WGS sequence"/>
</dbReference>
<reference evidence="1 2" key="1">
    <citation type="submission" date="2024-03" db="EMBL/GenBank/DDBJ databases">
        <title>Ignisphaera cupida sp. nov., a hyperthermophilic hydrolytic archaeon from a hot spring of Kamchatka, and proposal of Ignisphaeraceae fam. nov.</title>
        <authorList>
            <person name="Podosokorskaya O.A."/>
            <person name="Elcheninov A.G."/>
            <person name="Maltseva A.I."/>
            <person name="Zayulina K.S."/>
            <person name="Novikov A."/>
            <person name="Merkel A.Y."/>
        </authorList>
    </citation>
    <scope>NUCLEOTIDE SEQUENCE [LARGE SCALE GENOMIC DNA]</scope>
    <source>
        <strain evidence="1 2">38H-sp</strain>
    </source>
</reference>
<name>A0ABU9UBE9_9SPIR</name>
<protein>
    <submittedName>
        <fullName evidence="1">Late competence development ComFB family protein</fullName>
    </submittedName>
</protein>
<accession>A0ABU9UBE9</accession>
<evidence type="ECO:0000313" key="2">
    <source>
        <dbReference type="Proteomes" id="UP001466331"/>
    </source>
</evidence>
<sequence>MKIHNLMEEVVTDAVHKVVQEEKARGKTVSEDYITDIVCYVLNRIPPKYVSTGKGIAYSTTEYFSDAQLMVDIVALATEGFKRITGTERSYYQHNRKFFPDSDNVFFIPLIKGRLLFGKTFEPAYDVDIILLHGDMPAHMIDDRWQNPYRITSSLPGTFVFMPAPFPAKEKGQKKAFKFCVSIDKEGFNPIRHYFDVASVSVPRETEPDIEHSIILSDLYLSEPHDEDSTFF</sequence>